<evidence type="ECO:0000256" key="1">
    <source>
        <dbReference type="SAM" id="SignalP"/>
    </source>
</evidence>
<dbReference type="EMBL" id="CAOQHR010000009">
    <property type="protein sequence ID" value="CAI6339692.1"/>
    <property type="molecule type" value="Genomic_DNA"/>
</dbReference>
<comment type="caution">
    <text evidence="2">The sequence shown here is derived from an EMBL/GenBank/DDBJ whole genome shotgun (WGS) entry which is preliminary data.</text>
</comment>
<organism evidence="2 3">
    <name type="scientific">Periconia digitata</name>
    <dbReference type="NCBI Taxonomy" id="1303443"/>
    <lineage>
        <taxon>Eukaryota</taxon>
        <taxon>Fungi</taxon>
        <taxon>Dikarya</taxon>
        <taxon>Ascomycota</taxon>
        <taxon>Pezizomycotina</taxon>
        <taxon>Dothideomycetes</taxon>
        <taxon>Pleosporomycetidae</taxon>
        <taxon>Pleosporales</taxon>
        <taxon>Massarineae</taxon>
        <taxon>Periconiaceae</taxon>
        <taxon>Periconia</taxon>
    </lineage>
</organism>
<dbReference type="AlphaFoldDB" id="A0A9W4US00"/>
<dbReference type="Proteomes" id="UP001152607">
    <property type="component" value="Unassembled WGS sequence"/>
</dbReference>
<protein>
    <submittedName>
        <fullName evidence="2">Uncharacterized protein</fullName>
    </submittedName>
</protein>
<reference evidence="2" key="1">
    <citation type="submission" date="2023-01" db="EMBL/GenBank/DDBJ databases">
        <authorList>
            <person name="Van Ghelder C."/>
            <person name="Rancurel C."/>
        </authorList>
    </citation>
    <scope>NUCLEOTIDE SEQUENCE</scope>
    <source>
        <strain evidence="2">CNCM I-4278</strain>
    </source>
</reference>
<sequence length="148" mass="16001">MKTPIILFLAPFLASAAVLLENRGNNLDPRSYRVSCPETAVKLDDKNLQAARQKFQKQRKGKVTDEVASVTDGSVKVYICNNNPYLGKILDGGRASVEVTDKKVANWMATIDKWCGPGNAGHMDAPVADGNFGRAAEGDKICDGFKVS</sequence>
<dbReference type="OrthoDB" id="3811054at2759"/>
<evidence type="ECO:0000313" key="2">
    <source>
        <dbReference type="EMBL" id="CAI6339692.1"/>
    </source>
</evidence>
<feature type="signal peptide" evidence="1">
    <location>
        <begin position="1"/>
        <end position="16"/>
    </location>
</feature>
<evidence type="ECO:0000313" key="3">
    <source>
        <dbReference type="Proteomes" id="UP001152607"/>
    </source>
</evidence>
<gene>
    <name evidence="2" type="ORF">PDIGIT_LOCUS12855</name>
</gene>
<accession>A0A9W4US00</accession>
<proteinExistence type="predicted"/>
<keyword evidence="3" id="KW-1185">Reference proteome</keyword>
<keyword evidence="1" id="KW-0732">Signal</keyword>
<name>A0A9W4US00_9PLEO</name>
<feature type="chain" id="PRO_5040882797" evidence="1">
    <location>
        <begin position="17"/>
        <end position="148"/>
    </location>
</feature>